<dbReference type="InterPro" id="IPR002938">
    <property type="entry name" value="FAD-bd"/>
</dbReference>
<evidence type="ECO:0000313" key="7">
    <source>
        <dbReference type="EMBL" id="MFC3144176.1"/>
    </source>
</evidence>
<keyword evidence="4" id="KW-0560">Oxidoreductase</keyword>
<keyword evidence="8" id="KW-1185">Reference proteome</keyword>
<name>A0ABV7GXE1_9RHOB</name>
<evidence type="ECO:0000256" key="3">
    <source>
        <dbReference type="ARBA" id="ARBA00022827"/>
    </source>
</evidence>
<organism evidence="7 8">
    <name type="scientific">Psychromarinibacter halotolerans</name>
    <dbReference type="NCBI Taxonomy" id="1775175"/>
    <lineage>
        <taxon>Bacteria</taxon>
        <taxon>Pseudomonadati</taxon>
        <taxon>Pseudomonadota</taxon>
        <taxon>Alphaproteobacteria</taxon>
        <taxon>Rhodobacterales</taxon>
        <taxon>Paracoccaceae</taxon>
        <taxon>Psychromarinibacter</taxon>
    </lineage>
</organism>
<evidence type="ECO:0000256" key="1">
    <source>
        <dbReference type="ARBA" id="ARBA00001974"/>
    </source>
</evidence>
<evidence type="ECO:0000313" key="8">
    <source>
        <dbReference type="Proteomes" id="UP001595632"/>
    </source>
</evidence>
<dbReference type="Gene3D" id="3.50.50.60">
    <property type="entry name" value="FAD/NAD(P)-binding domain"/>
    <property type="match status" value="1"/>
</dbReference>
<keyword evidence="5 7" id="KW-0503">Monooxygenase</keyword>
<dbReference type="PANTHER" id="PTHR13789">
    <property type="entry name" value="MONOOXYGENASE"/>
    <property type="match status" value="1"/>
</dbReference>
<sequence>MVKVLIAGAGIGGLVAALALQRKGVAVEVYEQAPDLLPLGAGVQISANGTRVLQALGLEPALQPTLCEAAGKEVRMWNTGQTWPLFDLGADSVRRFGAPYWMMHRGDLHMALARAVRGNDPDSIRLDHRATGVSQDADGVTLHTSKGEARGGVLIGADGVHSAIRDTLFGSPKARFTGLMAWRGLAPMDRLPKELRRPVGTNWVGPGGHVITYPLRGGEILNFVGVVENAEWRSESWTDAGTVSEAQADFPGWHPVIHEMIAALDKPMRWALVQRDPLPEWTRGRVSLLGDACHPTLPFLAQGAVMAIEDGYVLADCLAAAPDAPGQALQRYERLRIDRTTAIVNGASENTGRFHNAALNDPEQAVAYVETQWAPEKVRQRYDWLFDYDATGIAAGEPAE</sequence>
<evidence type="ECO:0000256" key="2">
    <source>
        <dbReference type="ARBA" id="ARBA00022630"/>
    </source>
</evidence>
<dbReference type="SUPFAM" id="SSF54373">
    <property type="entry name" value="FAD-linked reductases, C-terminal domain"/>
    <property type="match status" value="1"/>
</dbReference>
<proteinExistence type="predicted"/>
<dbReference type="RefSeq" id="WP_275631436.1">
    <property type="nucleotide sequence ID" value="NZ_JARGYD010000001.1"/>
</dbReference>
<evidence type="ECO:0000256" key="4">
    <source>
        <dbReference type="ARBA" id="ARBA00023002"/>
    </source>
</evidence>
<accession>A0ABV7GXE1</accession>
<comment type="cofactor">
    <cofactor evidence="1">
        <name>FAD</name>
        <dbReference type="ChEBI" id="CHEBI:57692"/>
    </cofactor>
</comment>
<dbReference type="Pfam" id="PF01494">
    <property type="entry name" value="FAD_binding_3"/>
    <property type="match status" value="1"/>
</dbReference>
<dbReference type="InterPro" id="IPR036188">
    <property type="entry name" value="FAD/NAD-bd_sf"/>
</dbReference>
<dbReference type="PRINTS" id="PR00420">
    <property type="entry name" value="RNGMNOXGNASE"/>
</dbReference>
<comment type="caution">
    <text evidence="7">The sequence shown here is derived from an EMBL/GenBank/DDBJ whole genome shotgun (WGS) entry which is preliminary data.</text>
</comment>
<dbReference type="SUPFAM" id="SSF51905">
    <property type="entry name" value="FAD/NAD(P)-binding domain"/>
    <property type="match status" value="1"/>
</dbReference>
<dbReference type="Proteomes" id="UP001595632">
    <property type="component" value="Unassembled WGS sequence"/>
</dbReference>
<protein>
    <submittedName>
        <fullName evidence="7">FAD-dependent monooxygenase</fullName>
    </submittedName>
</protein>
<dbReference type="InterPro" id="IPR050493">
    <property type="entry name" value="FAD-dep_Monooxygenase_BioMet"/>
</dbReference>
<evidence type="ECO:0000256" key="5">
    <source>
        <dbReference type="ARBA" id="ARBA00023033"/>
    </source>
</evidence>
<keyword evidence="3" id="KW-0274">FAD</keyword>
<gene>
    <name evidence="7" type="ORF">ACFOGP_15755</name>
</gene>
<dbReference type="EMBL" id="JBHRTB010000010">
    <property type="protein sequence ID" value="MFC3144176.1"/>
    <property type="molecule type" value="Genomic_DNA"/>
</dbReference>
<dbReference type="PANTHER" id="PTHR13789:SF318">
    <property type="entry name" value="GERANYLGERANYL DIPHOSPHATE REDUCTASE"/>
    <property type="match status" value="1"/>
</dbReference>
<reference evidence="8" key="1">
    <citation type="journal article" date="2019" name="Int. J. Syst. Evol. Microbiol.">
        <title>The Global Catalogue of Microorganisms (GCM) 10K type strain sequencing project: providing services to taxonomists for standard genome sequencing and annotation.</title>
        <authorList>
            <consortium name="The Broad Institute Genomics Platform"/>
            <consortium name="The Broad Institute Genome Sequencing Center for Infectious Disease"/>
            <person name="Wu L."/>
            <person name="Ma J."/>
        </authorList>
    </citation>
    <scope>NUCLEOTIDE SEQUENCE [LARGE SCALE GENOMIC DNA]</scope>
    <source>
        <strain evidence="8">KCTC 52366</strain>
    </source>
</reference>
<feature type="domain" description="FAD-binding" evidence="6">
    <location>
        <begin position="2"/>
        <end position="345"/>
    </location>
</feature>
<evidence type="ECO:0000259" key="6">
    <source>
        <dbReference type="Pfam" id="PF01494"/>
    </source>
</evidence>
<keyword evidence="2" id="KW-0285">Flavoprotein</keyword>
<dbReference type="GO" id="GO:0004497">
    <property type="term" value="F:monooxygenase activity"/>
    <property type="evidence" value="ECO:0007669"/>
    <property type="project" value="UniProtKB-KW"/>
</dbReference>